<evidence type="ECO:0000259" key="7">
    <source>
        <dbReference type="PROSITE" id="PS50106"/>
    </source>
</evidence>
<evidence type="ECO:0000256" key="5">
    <source>
        <dbReference type="RuleBase" id="RU004404"/>
    </source>
</evidence>
<dbReference type="PROSITE" id="PS50106">
    <property type="entry name" value="PDZ"/>
    <property type="match status" value="1"/>
</dbReference>
<dbReference type="Gene3D" id="2.30.42.10">
    <property type="match status" value="1"/>
</dbReference>
<dbReference type="EMBL" id="CP146284">
    <property type="protein sequence ID" value="WWV65575.1"/>
    <property type="molecule type" value="Genomic_DNA"/>
</dbReference>
<proteinExistence type="inferred from homology"/>
<dbReference type="Proteomes" id="UP001320603">
    <property type="component" value="Chromosome"/>
</dbReference>
<protein>
    <submittedName>
        <fullName evidence="8">S41 family peptidase</fullName>
    </submittedName>
</protein>
<gene>
    <name evidence="8" type="ORF">NEE14_011275</name>
</gene>
<evidence type="ECO:0000313" key="8">
    <source>
        <dbReference type="EMBL" id="WWV65575.1"/>
    </source>
</evidence>
<dbReference type="InterPro" id="IPR029045">
    <property type="entry name" value="ClpP/crotonase-like_dom_sf"/>
</dbReference>
<evidence type="ECO:0000256" key="4">
    <source>
        <dbReference type="ARBA" id="ARBA00022825"/>
    </source>
</evidence>
<keyword evidence="6" id="KW-0732">Signal</keyword>
<reference evidence="8 9" key="1">
    <citation type="submission" date="2024-02" db="EMBL/GenBank/DDBJ databases">
        <title>Whole genome sequencing of Parabacteroides sp. AD58.</title>
        <authorList>
            <person name="Chaplin A.V."/>
            <person name="Pikina A.P."/>
            <person name="Sokolova S.R."/>
            <person name="Korostin D.O."/>
            <person name="Efimov B.A."/>
        </authorList>
    </citation>
    <scope>NUCLEOTIDE SEQUENCE [LARGE SCALE GENOMIC DNA]</scope>
    <source>
        <strain evidence="8 9">AD58</strain>
    </source>
</reference>
<dbReference type="InterPro" id="IPR055210">
    <property type="entry name" value="CtpA/B_N"/>
</dbReference>
<dbReference type="InterPro" id="IPR005151">
    <property type="entry name" value="Tail-specific_protease"/>
</dbReference>
<dbReference type="Pfam" id="PF13180">
    <property type="entry name" value="PDZ_2"/>
    <property type="match status" value="1"/>
</dbReference>
<keyword evidence="9" id="KW-1185">Reference proteome</keyword>
<dbReference type="CDD" id="cd07560">
    <property type="entry name" value="Peptidase_S41_CPP"/>
    <property type="match status" value="1"/>
</dbReference>
<dbReference type="PROSITE" id="PS51257">
    <property type="entry name" value="PROKAR_LIPOPROTEIN"/>
    <property type="match status" value="1"/>
</dbReference>
<dbReference type="InterPro" id="IPR036034">
    <property type="entry name" value="PDZ_sf"/>
</dbReference>
<evidence type="ECO:0000256" key="6">
    <source>
        <dbReference type="SAM" id="SignalP"/>
    </source>
</evidence>
<accession>A0ABZ2IQB5</accession>
<dbReference type="CDD" id="cd06782">
    <property type="entry name" value="cpPDZ_CPP-like"/>
    <property type="match status" value="1"/>
</dbReference>
<dbReference type="SUPFAM" id="SSF50156">
    <property type="entry name" value="PDZ domain-like"/>
    <property type="match status" value="1"/>
</dbReference>
<dbReference type="InterPro" id="IPR001478">
    <property type="entry name" value="PDZ"/>
</dbReference>
<evidence type="ECO:0000256" key="2">
    <source>
        <dbReference type="ARBA" id="ARBA00022670"/>
    </source>
</evidence>
<dbReference type="RefSeq" id="WP_251967803.1">
    <property type="nucleotide sequence ID" value="NZ_CP146284.1"/>
</dbReference>
<organism evidence="8 9">
    <name type="scientific">Parabacteroides absconsus</name>
    <dbReference type="NCBI Taxonomy" id="2951805"/>
    <lineage>
        <taxon>Bacteria</taxon>
        <taxon>Pseudomonadati</taxon>
        <taxon>Bacteroidota</taxon>
        <taxon>Bacteroidia</taxon>
        <taxon>Bacteroidales</taxon>
        <taxon>Tannerellaceae</taxon>
        <taxon>Parabacteroides</taxon>
    </lineage>
</organism>
<dbReference type="SUPFAM" id="SSF52096">
    <property type="entry name" value="ClpP/crotonase"/>
    <property type="match status" value="1"/>
</dbReference>
<dbReference type="PANTHER" id="PTHR32060">
    <property type="entry name" value="TAIL-SPECIFIC PROTEASE"/>
    <property type="match status" value="1"/>
</dbReference>
<dbReference type="Pfam" id="PF03572">
    <property type="entry name" value="Peptidase_S41"/>
    <property type="match status" value="1"/>
</dbReference>
<comment type="similarity">
    <text evidence="1 5">Belongs to the peptidase S41A family.</text>
</comment>
<dbReference type="SMART" id="SM00245">
    <property type="entry name" value="TSPc"/>
    <property type="match status" value="1"/>
</dbReference>
<dbReference type="InterPro" id="IPR004447">
    <property type="entry name" value="Peptidase_S41A"/>
</dbReference>
<evidence type="ECO:0000313" key="9">
    <source>
        <dbReference type="Proteomes" id="UP001320603"/>
    </source>
</evidence>
<dbReference type="Pfam" id="PF22694">
    <property type="entry name" value="CtpB_N-like"/>
    <property type="match status" value="1"/>
</dbReference>
<evidence type="ECO:0000256" key="1">
    <source>
        <dbReference type="ARBA" id="ARBA00009179"/>
    </source>
</evidence>
<feature type="signal peptide" evidence="6">
    <location>
        <begin position="1"/>
        <end position="20"/>
    </location>
</feature>
<dbReference type="SMART" id="SM00228">
    <property type="entry name" value="PDZ"/>
    <property type="match status" value="1"/>
</dbReference>
<name>A0ABZ2IQB5_9BACT</name>
<feature type="chain" id="PRO_5045191767" evidence="6">
    <location>
        <begin position="21"/>
        <end position="531"/>
    </location>
</feature>
<keyword evidence="4 5" id="KW-0720">Serine protease</keyword>
<dbReference type="NCBIfam" id="TIGR00225">
    <property type="entry name" value="prc"/>
    <property type="match status" value="1"/>
</dbReference>
<keyword evidence="3 5" id="KW-0378">Hydrolase</keyword>
<dbReference type="Gene3D" id="3.90.226.10">
    <property type="entry name" value="2-enoyl-CoA Hydratase, Chain A, domain 1"/>
    <property type="match status" value="1"/>
</dbReference>
<keyword evidence="2 5" id="KW-0645">Protease</keyword>
<feature type="domain" description="PDZ" evidence="7">
    <location>
        <begin position="74"/>
        <end position="159"/>
    </location>
</feature>
<sequence>MKRIALLFLGIAAACFSAVAQKPDMDARKLQMALYAITNLYVDPTDESKLVEDAITGMLEKLDPHSTYTDPEETKEMTEPLEGNFDGIGIQFNVLTDTVYVIQVIPGGPSEKVGLVAGDRIVQVNDTVIAGVKMKTTDIMKRLRGPKGSEVRVKVKRSGEPELLDFTIVRGKIPVHSIDAVYMADKSIGYIKLNRFAASSTQEFKEALKTLDKKGMKKLILDLEGNGGGYLNVAIELADEFLSRGKQIVYTQGSKQKRQDAISTLQGSFESGDLVILVDESSASASEILSGAVQDWDRGVIVGRRTFGKGLVQRPLPLPDGSMIRLTVARYYTPTGRCIQKPYEKGKGEDYAHDLIDRYNRGELMSADSIHFPDSMKYSTLANGRTVYGGGGIMPDVFIPMDTTRYSDYHRDIVAKGLVNRVAMNYLDRHREELGKTYKKPHVYKEKFVVTDEIMNELKKMADEAKITFKEEEYNRSLPLIQLQIKSLIARDLFDMTEYFHIINDVNNSYQEALRILNDEERYHKILGVKQ</sequence>
<dbReference type="Gene3D" id="3.30.750.44">
    <property type="match status" value="1"/>
</dbReference>
<dbReference type="PANTHER" id="PTHR32060:SF30">
    <property type="entry name" value="CARBOXY-TERMINAL PROCESSING PROTEASE CTPA"/>
    <property type="match status" value="1"/>
</dbReference>
<evidence type="ECO:0000256" key="3">
    <source>
        <dbReference type="ARBA" id="ARBA00022801"/>
    </source>
</evidence>